<name>A0A0P9FAN5_9CHLR</name>
<dbReference type="PROSITE" id="PS50110">
    <property type="entry name" value="RESPONSE_REGULATORY"/>
    <property type="match status" value="1"/>
</dbReference>
<dbReference type="AlphaFoldDB" id="A0A0P9FAN5"/>
<dbReference type="CDD" id="cd17557">
    <property type="entry name" value="REC_Rcp-like"/>
    <property type="match status" value="1"/>
</dbReference>
<dbReference type="InterPro" id="IPR001789">
    <property type="entry name" value="Sig_transdc_resp-reg_receiver"/>
</dbReference>
<comment type="caution">
    <text evidence="3">The sequence shown here is derived from an EMBL/GenBank/DDBJ whole genome shotgun (WGS) entry which is preliminary data.</text>
</comment>
<evidence type="ECO:0000313" key="3">
    <source>
        <dbReference type="EMBL" id="KPV53728.1"/>
    </source>
</evidence>
<dbReference type="EMBL" id="LJCR01000190">
    <property type="protein sequence ID" value="KPV53728.1"/>
    <property type="molecule type" value="Genomic_DNA"/>
</dbReference>
<dbReference type="Pfam" id="PF00072">
    <property type="entry name" value="Response_reg"/>
    <property type="match status" value="1"/>
</dbReference>
<evidence type="ECO:0000259" key="2">
    <source>
        <dbReference type="PROSITE" id="PS50110"/>
    </source>
</evidence>
<feature type="modified residue" description="4-aspartylphosphate" evidence="1">
    <location>
        <position position="70"/>
    </location>
</feature>
<dbReference type="Gene3D" id="3.40.50.2300">
    <property type="match status" value="1"/>
</dbReference>
<dbReference type="PANTHER" id="PTHR44520">
    <property type="entry name" value="RESPONSE REGULATOR RCP1-RELATED"/>
    <property type="match status" value="1"/>
</dbReference>
<keyword evidence="1" id="KW-0597">Phosphoprotein</keyword>
<keyword evidence="4" id="KW-1185">Reference proteome</keyword>
<accession>A0A0P9FAN5</accession>
<dbReference type="SMART" id="SM00448">
    <property type="entry name" value="REC"/>
    <property type="match status" value="1"/>
</dbReference>
<sequence length="151" mass="16621">MEASAVQHMLLIVEDSDEDYEAARRALQKLGVPVVITRCTDGDDALDLLHRRGAYGSLAGTQLPGLVLLDLNLPSTDGREVLAEIKRDVTLKSIPVVILTTSANPKDIDVCYQNGANSYLVKPVNMTYFTKLLKLVYDYWFGAVILPEARA</sequence>
<dbReference type="Proteomes" id="UP000050509">
    <property type="component" value="Unassembled WGS sequence"/>
</dbReference>
<dbReference type="InterPro" id="IPR052893">
    <property type="entry name" value="TCS_response_regulator"/>
</dbReference>
<organism evidence="3 4">
    <name type="scientific">Kouleothrix aurantiaca</name>
    <dbReference type="NCBI Taxonomy" id="186479"/>
    <lineage>
        <taxon>Bacteria</taxon>
        <taxon>Bacillati</taxon>
        <taxon>Chloroflexota</taxon>
        <taxon>Chloroflexia</taxon>
        <taxon>Chloroflexales</taxon>
        <taxon>Roseiflexineae</taxon>
        <taxon>Roseiflexaceae</taxon>
        <taxon>Kouleothrix</taxon>
    </lineage>
</organism>
<protein>
    <submittedName>
        <fullName evidence="3">Chemotaxis protein CheY</fullName>
    </submittedName>
</protein>
<dbReference type="InterPro" id="IPR011006">
    <property type="entry name" value="CheY-like_superfamily"/>
</dbReference>
<evidence type="ECO:0000313" key="4">
    <source>
        <dbReference type="Proteomes" id="UP000050509"/>
    </source>
</evidence>
<dbReference type="PANTHER" id="PTHR44520:SF1">
    <property type="entry name" value="TWO-COMPONENT SYSTEM REGULATORY PROTEIN"/>
    <property type="match status" value="1"/>
</dbReference>
<dbReference type="GO" id="GO:0000160">
    <property type="term" value="P:phosphorelay signal transduction system"/>
    <property type="evidence" value="ECO:0007669"/>
    <property type="project" value="InterPro"/>
</dbReference>
<evidence type="ECO:0000256" key="1">
    <source>
        <dbReference type="PROSITE-ProRule" id="PRU00169"/>
    </source>
</evidence>
<dbReference type="SUPFAM" id="SSF52172">
    <property type="entry name" value="CheY-like"/>
    <property type="match status" value="1"/>
</dbReference>
<gene>
    <name evidence="3" type="ORF">SE17_07925</name>
</gene>
<feature type="domain" description="Response regulatory" evidence="2">
    <location>
        <begin position="9"/>
        <end position="137"/>
    </location>
</feature>
<reference evidence="3 4" key="1">
    <citation type="submission" date="2015-09" db="EMBL/GenBank/DDBJ databases">
        <title>Draft genome sequence of Kouleothrix aurantiaca JCM 19913.</title>
        <authorList>
            <person name="Hemp J."/>
        </authorList>
    </citation>
    <scope>NUCLEOTIDE SEQUENCE [LARGE SCALE GENOMIC DNA]</scope>
    <source>
        <strain evidence="3 4">COM-B</strain>
    </source>
</reference>
<proteinExistence type="predicted"/>